<comment type="similarity">
    <text evidence="3">Belongs to the aldo/keto reductase family. Aldo/keto reductase 2 subfamily.</text>
</comment>
<evidence type="ECO:0000259" key="5">
    <source>
        <dbReference type="Pfam" id="PF00248"/>
    </source>
</evidence>
<evidence type="ECO:0000313" key="7">
    <source>
        <dbReference type="Proteomes" id="UP000019471"/>
    </source>
</evidence>
<evidence type="ECO:0000256" key="1">
    <source>
        <dbReference type="ARBA" id="ARBA00022857"/>
    </source>
</evidence>
<dbReference type="Gene3D" id="3.20.20.100">
    <property type="entry name" value="NADP-dependent oxidoreductase domain"/>
    <property type="match status" value="1"/>
</dbReference>
<gene>
    <name evidence="6" type="ORF">A1O5_04350</name>
</gene>
<reference evidence="6 7" key="1">
    <citation type="submission" date="2013-03" db="EMBL/GenBank/DDBJ databases">
        <title>The Genome Sequence of Cladophialophora psammophila CBS 110553.</title>
        <authorList>
            <consortium name="The Broad Institute Genomics Platform"/>
            <person name="Cuomo C."/>
            <person name="de Hoog S."/>
            <person name="Gorbushina A."/>
            <person name="Walker B."/>
            <person name="Young S.K."/>
            <person name="Zeng Q."/>
            <person name="Gargeya S."/>
            <person name="Fitzgerald M."/>
            <person name="Haas B."/>
            <person name="Abouelleil A."/>
            <person name="Allen A.W."/>
            <person name="Alvarado L."/>
            <person name="Arachchi H.M."/>
            <person name="Berlin A.M."/>
            <person name="Chapman S.B."/>
            <person name="Gainer-Dewar J."/>
            <person name="Goldberg J."/>
            <person name="Griggs A."/>
            <person name="Gujja S."/>
            <person name="Hansen M."/>
            <person name="Howarth C."/>
            <person name="Imamovic A."/>
            <person name="Ireland A."/>
            <person name="Larimer J."/>
            <person name="McCowan C."/>
            <person name="Murphy C."/>
            <person name="Pearson M."/>
            <person name="Poon T.W."/>
            <person name="Priest M."/>
            <person name="Roberts A."/>
            <person name="Saif S."/>
            <person name="Shea T."/>
            <person name="Sisk P."/>
            <person name="Sykes S."/>
            <person name="Wortman J."/>
            <person name="Nusbaum C."/>
            <person name="Birren B."/>
        </authorList>
    </citation>
    <scope>NUCLEOTIDE SEQUENCE [LARGE SCALE GENOMIC DNA]</scope>
    <source>
        <strain evidence="6 7">CBS 110553</strain>
    </source>
</reference>
<sequence length="362" mass="41277">MASKEIPLAIRKILEHSKAEYKQLGKSGLRVSVPIFGCMGIGSSKWLPWVLDEDQVLPLLRAAFDRGINTWDTANVYSNGMSEEVVGKAIQKYKIPRDKLVLMTKCHGMVDDEPETQPTQYHHQLAQSKDFVNHFGLSRSAIFNAVQASLDRLKTNYIDLFQIHRFDDNVPIEETMETLHDLVKAGKVRYIGASSMWAYQFAMLQACAERNGWTKFISMQNHYSLLYREEEREMNKYCNLTGVGLIPWSPLYRGHLARPPSAMGTTTRSAGEKEHGDWFSDGLTLADEAIINRVQEVAEKHEWKMSSVSLAWIKKRVTSPIIGFSSEARMDEALDAKGKTLTEEEESYLQEPYESRPIQGHW</sequence>
<organism evidence="6 7">
    <name type="scientific">Cladophialophora psammophila CBS 110553</name>
    <dbReference type="NCBI Taxonomy" id="1182543"/>
    <lineage>
        <taxon>Eukaryota</taxon>
        <taxon>Fungi</taxon>
        <taxon>Dikarya</taxon>
        <taxon>Ascomycota</taxon>
        <taxon>Pezizomycotina</taxon>
        <taxon>Eurotiomycetes</taxon>
        <taxon>Chaetothyriomycetidae</taxon>
        <taxon>Chaetothyriales</taxon>
        <taxon>Herpotrichiellaceae</taxon>
        <taxon>Cladophialophora</taxon>
    </lineage>
</organism>
<feature type="region of interest" description="Disordered" evidence="4">
    <location>
        <begin position="342"/>
        <end position="362"/>
    </location>
</feature>
<evidence type="ECO:0000313" key="6">
    <source>
        <dbReference type="EMBL" id="EXJ71849.1"/>
    </source>
</evidence>
<dbReference type="RefSeq" id="XP_007743147.1">
    <property type="nucleotide sequence ID" value="XM_007744957.1"/>
</dbReference>
<name>W9XNE5_9EURO</name>
<dbReference type="HOGENOM" id="CLU_023205_2_0_1"/>
<dbReference type="InterPro" id="IPR023210">
    <property type="entry name" value="NADP_OxRdtase_dom"/>
</dbReference>
<dbReference type="SUPFAM" id="SSF51430">
    <property type="entry name" value="NAD(P)-linked oxidoreductase"/>
    <property type="match status" value="1"/>
</dbReference>
<dbReference type="InterPro" id="IPR050523">
    <property type="entry name" value="AKR_Detox_Biosynth"/>
</dbReference>
<dbReference type="GeneID" id="19189074"/>
<dbReference type="CDD" id="cd19079">
    <property type="entry name" value="AKR_EcYajO-like"/>
    <property type="match status" value="1"/>
</dbReference>
<dbReference type="EMBL" id="AMGX01000006">
    <property type="protein sequence ID" value="EXJ71849.1"/>
    <property type="molecule type" value="Genomic_DNA"/>
</dbReference>
<keyword evidence="1" id="KW-0521">NADP</keyword>
<dbReference type="GO" id="GO:0005829">
    <property type="term" value="C:cytosol"/>
    <property type="evidence" value="ECO:0007669"/>
    <property type="project" value="UniProtKB-ARBA"/>
</dbReference>
<evidence type="ECO:0000256" key="4">
    <source>
        <dbReference type="SAM" id="MobiDB-lite"/>
    </source>
</evidence>
<dbReference type="eggNOG" id="KOG1575">
    <property type="taxonomic scope" value="Eukaryota"/>
</dbReference>
<dbReference type="InterPro" id="IPR036812">
    <property type="entry name" value="NAD(P)_OxRdtase_dom_sf"/>
</dbReference>
<dbReference type="AlphaFoldDB" id="W9XNE5"/>
<evidence type="ECO:0000256" key="3">
    <source>
        <dbReference type="ARBA" id="ARBA00038157"/>
    </source>
</evidence>
<dbReference type="FunFam" id="3.20.20.100:FF:000004">
    <property type="entry name" value="Oxidoreductase, aldo/keto reductase"/>
    <property type="match status" value="1"/>
</dbReference>
<dbReference type="Proteomes" id="UP000019471">
    <property type="component" value="Unassembled WGS sequence"/>
</dbReference>
<keyword evidence="7" id="KW-1185">Reference proteome</keyword>
<dbReference type="STRING" id="1182543.W9XNE5"/>
<dbReference type="PANTHER" id="PTHR43364">
    <property type="entry name" value="NADH-SPECIFIC METHYLGLYOXAL REDUCTASE-RELATED"/>
    <property type="match status" value="1"/>
</dbReference>
<proteinExistence type="inferred from homology"/>
<comment type="caution">
    <text evidence="6">The sequence shown here is derived from an EMBL/GenBank/DDBJ whole genome shotgun (WGS) entry which is preliminary data.</text>
</comment>
<dbReference type="PANTHER" id="PTHR43364:SF9">
    <property type="entry name" value="OXIDOREDUCTASE"/>
    <property type="match status" value="1"/>
</dbReference>
<dbReference type="GO" id="GO:0016491">
    <property type="term" value="F:oxidoreductase activity"/>
    <property type="evidence" value="ECO:0007669"/>
    <property type="project" value="UniProtKB-KW"/>
</dbReference>
<dbReference type="OrthoDB" id="48988at2759"/>
<evidence type="ECO:0000256" key="2">
    <source>
        <dbReference type="ARBA" id="ARBA00023002"/>
    </source>
</evidence>
<keyword evidence="2" id="KW-0560">Oxidoreductase</keyword>
<feature type="domain" description="NADP-dependent oxidoreductase" evidence="5">
    <location>
        <begin position="36"/>
        <end position="351"/>
    </location>
</feature>
<protein>
    <submittedName>
        <fullName evidence="6">Alcohol dehydrogenase</fullName>
    </submittedName>
</protein>
<dbReference type="Pfam" id="PF00248">
    <property type="entry name" value="Aldo_ket_red"/>
    <property type="match status" value="1"/>
</dbReference>
<accession>W9XNE5</accession>